<dbReference type="PANTHER" id="PTHR24321:SF8">
    <property type="entry name" value="ESTRADIOL 17-BETA-DEHYDROGENASE 8-RELATED"/>
    <property type="match status" value="1"/>
</dbReference>
<accession>A0A9Q8Z3A2</accession>
<dbReference type="InterPro" id="IPR002347">
    <property type="entry name" value="SDR_fam"/>
</dbReference>
<dbReference type="OrthoDB" id="1669814at2759"/>
<evidence type="ECO:0000313" key="6">
    <source>
        <dbReference type="Proteomes" id="UP001056012"/>
    </source>
</evidence>
<dbReference type="InterPro" id="IPR036291">
    <property type="entry name" value="NAD(P)-bd_dom_sf"/>
</dbReference>
<sequence>MQTPKPSQSHETTSGSSTGNLHYIQGRLFAITGAASGIGRATAQLLVASGAKVSLADRDESAVMQFAAELGENAKGYKVDVTKREEVEEWLGHAASQWGMDCIDGAVNLAGISGRLASAKDHDATNYAAVFSVNVEGTFNCMSAELRNMRVAKDGLPGGSIVNAASITGLVGKPNCSIYCASKHAVIGLTKAAAREQSESGIRINAIAP</sequence>
<dbReference type="PROSITE" id="PS00061">
    <property type="entry name" value="ADH_SHORT"/>
    <property type="match status" value="1"/>
</dbReference>
<keyword evidence="6" id="KW-1185">Reference proteome</keyword>
<evidence type="ECO:0000256" key="1">
    <source>
        <dbReference type="ARBA" id="ARBA00006484"/>
    </source>
</evidence>
<evidence type="ECO:0000313" key="5">
    <source>
        <dbReference type="EMBL" id="USP74345.1"/>
    </source>
</evidence>
<keyword evidence="3" id="KW-0560">Oxidoreductase</keyword>
<reference evidence="5" key="1">
    <citation type="submission" date="2021-12" db="EMBL/GenBank/DDBJ databases">
        <title>Curvularia clavata genome.</title>
        <authorList>
            <person name="Cao Y."/>
        </authorList>
    </citation>
    <scope>NUCLEOTIDE SEQUENCE</scope>
    <source>
        <strain evidence="5">Yc1106</strain>
    </source>
</reference>
<dbReference type="VEuPathDB" id="FungiDB:yc1106_01619"/>
<organism evidence="5 6">
    <name type="scientific">Curvularia clavata</name>
    <dbReference type="NCBI Taxonomy" id="95742"/>
    <lineage>
        <taxon>Eukaryota</taxon>
        <taxon>Fungi</taxon>
        <taxon>Dikarya</taxon>
        <taxon>Ascomycota</taxon>
        <taxon>Pezizomycotina</taxon>
        <taxon>Dothideomycetes</taxon>
        <taxon>Pleosporomycetidae</taxon>
        <taxon>Pleosporales</taxon>
        <taxon>Pleosporineae</taxon>
        <taxon>Pleosporaceae</taxon>
        <taxon>Curvularia</taxon>
    </lineage>
</organism>
<evidence type="ECO:0000256" key="2">
    <source>
        <dbReference type="ARBA" id="ARBA00022857"/>
    </source>
</evidence>
<dbReference type="SUPFAM" id="SSF51735">
    <property type="entry name" value="NAD(P)-binding Rossmann-fold domains"/>
    <property type="match status" value="1"/>
</dbReference>
<dbReference type="PRINTS" id="PR00081">
    <property type="entry name" value="GDHRDH"/>
</dbReference>
<dbReference type="Pfam" id="PF00106">
    <property type="entry name" value="adh_short"/>
    <property type="match status" value="1"/>
</dbReference>
<dbReference type="CDD" id="cd05233">
    <property type="entry name" value="SDR_c"/>
    <property type="match status" value="1"/>
</dbReference>
<dbReference type="AlphaFoldDB" id="A0A9Q8Z3A2"/>
<dbReference type="Gene3D" id="3.40.50.720">
    <property type="entry name" value="NAD(P)-binding Rossmann-like Domain"/>
    <property type="match status" value="1"/>
</dbReference>
<dbReference type="Proteomes" id="UP001056012">
    <property type="component" value="Chromosome 1"/>
</dbReference>
<evidence type="ECO:0000256" key="4">
    <source>
        <dbReference type="RuleBase" id="RU000363"/>
    </source>
</evidence>
<dbReference type="GO" id="GO:0016491">
    <property type="term" value="F:oxidoreductase activity"/>
    <property type="evidence" value="ECO:0007669"/>
    <property type="project" value="UniProtKB-KW"/>
</dbReference>
<keyword evidence="2" id="KW-0521">NADP</keyword>
<comment type="similarity">
    <text evidence="1 4">Belongs to the short-chain dehydrogenases/reductases (SDR) family.</text>
</comment>
<dbReference type="InterPro" id="IPR020904">
    <property type="entry name" value="Sc_DH/Rdtase_CS"/>
</dbReference>
<dbReference type="PANTHER" id="PTHR24321">
    <property type="entry name" value="DEHYDROGENASES, SHORT CHAIN"/>
    <property type="match status" value="1"/>
</dbReference>
<dbReference type="EMBL" id="CP089274">
    <property type="protein sequence ID" value="USP74345.1"/>
    <property type="molecule type" value="Genomic_DNA"/>
</dbReference>
<evidence type="ECO:0000256" key="3">
    <source>
        <dbReference type="ARBA" id="ARBA00023002"/>
    </source>
</evidence>
<name>A0A9Q8Z3A2_CURCL</name>
<protein>
    <submittedName>
        <fullName evidence="5">Uncharacterized protein</fullName>
    </submittedName>
</protein>
<proteinExistence type="inferred from homology"/>
<dbReference type="PRINTS" id="PR00080">
    <property type="entry name" value="SDRFAMILY"/>
</dbReference>
<gene>
    <name evidence="5" type="ORF">yc1106_01619</name>
</gene>